<dbReference type="PROSITE" id="PS00624">
    <property type="entry name" value="GMC_OXRED_2"/>
    <property type="match status" value="1"/>
</dbReference>
<comment type="catalytic activity">
    <reaction evidence="12">
        <text>pyranose + acceptor = pyranos-3-ulose + reduced acceptor.</text>
        <dbReference type="EC" id="1.1.99.29"/>
    </reaction>
</comment>
<keyword evidence="8" id="KW-0274">FAD</keyword>
<evidence type="ECO:0000256" key="5">
    <source>
        <dbReference type="ARBA" id="ARBA00013177"/>
    </source>
</evidence>
<keyword evidence="6" id="KW-0964">Secreted</keyword>
<dbReference type="EMBL" id="JAACJJ010000014">
    <property type="protein sequence ID" value="KAF5327393.1"/>
    <property type="molecule type" value="Genomic_DNA"/>
</dbReference>
<feature type="transmembrane region" description="Helical" evidence="16">
    <location>
        <begin position="725"/>
        <end position="748"/>
    </location>
</feature>
<feature type="region of interest" description="Disordered" evidence="15">
    <location>
        <begin position="918"/>
        <end position="950"/>
    </location>
</feature>
<accession>A0A8H5BQB8</accession>
<dbReference type="Pfam" id="PF05199">
    <property type="entry name" value="GMC_oxred_C"/>
    <property type="match status" value="2"/>
</dbReference>
<evidence type="ECO:0000256" key="2">
    <source>
        <dbReference type="ARBA" id="ARBA00004613"/>
    </source>
</evidence>
<keyword evidence="16" id="KW-0812">Transmembrane</keyword>
<reference evidence="18 19" key="1">
    <citation type="journal article" date="2020" name="ISME J.">
        <title>Uncovering the hidden diversity of litter-decomposition mechanisms in mushroom-forming fungi.</title>
        <authorList>
            <person name="Floudas D."/>
            <person name="Bentzer J."/>
            <person name="Ahren D."/>
            <person name="Johansson T."/>
            <person name="Persson P."/>
            <person name="Tunlid A."/>
        </authorList>
    </citation>
    <scope>NUCLEOTIDE SEQUENCE [LARGE SCALE GENOMIC DNA]</scope>
    <source>
        <strain evidence="18 19">CBS 101986</strain>
    </source>
</reference>
<gene>
    <name evidence="18" type="ORF">D9619_004209</name>
</gene>
<dbReference type="InterPro" id="IPR000172">
    <property type="entry name" value="GMC_OxRdtase_N"/>
</dbReference>
<evidence type="ECO:0000313" key="19">
    <source>
        <dbReference type="Proteomes" id="UP000567179"/>
    </source>
</evidence>
<evidence type="ECO:0000256" key="10">
    <source>
        <dbReference type="ARBA" id="ARBA00033986"/>
    </source>
</evidence>
<evidence type="ECO:0000259" key="17">
    <source>
        <dbReference type="PROSITE" id="PS00624"/>
    </source>
</evidence>
<comment type="catalytic activity">
    <reaction evidence="14">
        <text>a pyranoside + acceptor = a pyranosid-3,4-diulose + reduced acceptor.</text>
        <dbReference type="EC" id="1.1.99.29"/>
    </reaction>
</comment>
<feature type="transmembrane region" description="Helical" evidence="16">
    <location>
        <begin position="674"/>
        <end position="697"/>
    </location>
</feature>
<protein>
    <recommendedName>
        <fullName evidence="5">pyranose dehydrogenase (acceptor)</fullName>
        <ecNumber evidence="5">1.1.99.29</ecNumber>
    </recommendedName>
</protein>
<evidence type="ECO:0000256" key="9">
    <source>
        <dbReference type="ARBA" id="ARBA00024699"/>
    </source>
</evidence>
<keyword evidence="16" id="KW-1133">Transmembrane helix</keyword>
<comment type="function">
    <text evidence="9">Catalyzes the single-oxidation or sequential double oxidation reaction of carbohydrates primarily at carbon-2 and/or carbon-3 with the concomitant reduction of the flavin. The enzyme exhibits a broad sugar substrate specificity, oxidizing different aldopyranoses to the corresponding C-1, C-2, C-3 or C-1,2, C-2,3 and C-3,4 (di)dehydro sugars with substrate-specific regioselectivity. Accepts only a narrow range of electron acceptors such as substituted benzoquinones and complexed metal ions and reacts extremely slowly with O(2) as acceptor. May play a role in the natural recycling of plant matter by oxidizing all major monosaccharides in lignocellulose and by reducing quinone compounds or reactive radical species generated during lignin depolymerization.</text>
</comment>
<comment type="subcellular location">
    <subcellularLocation>
        <location evidence="2">Secreted</location>
    </subcellularLocation>
</comment>
<evidence type="ECO:0000256" key="11">
    <source>
        <dbReference type="ARBA" id="ARBA00034010"/>
    </source>
</evidence>
<evidence type="ECO:0000256" key="8">
    <source>
        <dbReference type="ARBA" id="ARBA00022827"/>
    </source>
</evidence>
<feature type="transmembrane region" description="Helical" evidence="16">
    <location>
        <begin position="1279"/>
        <end position="1298"/>
    </location>
</feature>
<feature type="transmembrane region" description="Helical" evidence="16">
    <location>
        <begin position="839"/>
        <end position="863"/>
    </location>
</feature>
<dbReference type="InterPro" id="IPR036188">
    <property type="entry name" value="FAD/NAD-bd_sf"/>
</dbReference>
<dbReference type="Proteomes" id="UP000567179">
    <property type="component" value="Unassembled WGS sequence"/>
</dbReference>
<feature type="transmembrane region" description="Helical" evidence="16">
    <location>
        <begin position="1157"/>
        <end position="1177"/>
    </location>
</feature>
<comment type="similarity">
    <text evidence="3">Belongs to the GMC oxidoreductase family.</text>
</comment>
<dbReference type="PANTHER" id="PTHR11552:SF147">
    <property type="entry name" value="CHOLINE DEHYDROGENASE, MITOCHONDRIAL"/>
    <property type="match status" value="1"/>
</dbReference>
<evidence type="ECO:0000256" key="13">
    <source>
        <dbReference type="ARBA" id="ARBA00034050"/>
    </source>
</evidence>
<dbReference type="PANTHER" id="PTHR11552">
    <property type="entry name" value="GLUCOSE-METHANOL-CHOLINE GMC OXIDOREDUCTASE"/>
    <property type="match status" value="1"/>
</dbReference>
<evidence type="ECO:0000256" key="6">
    <source>
        <dbReference type="ARBA" id="ARBA00022525"/>
    </source>
</evidence>
<evidence type="ECO:0000256" key="12">
    <source>
        <dbReference type="ARBA" id="ARBA00034029"/>
    </source>
</evidence>
<dbReference type="Gene3D" id="3.50.50.60">
    <property type="entry name" value="FAD/NAD(P)-binding domain"/>
    <property type="match status" value="1"/>
</dbReference>
<dbReference type="SUPFAM" id="SSF51905">
    <property type="entry name" value="FAD/NAD(P)-binding domain"/>
    <property type="match status" value="1"/>
</dbReference>
<feature type="transmembrane region" description="Helical" evidence="16">
    <location>
        <begin position="1205"/>
        <end position="1228"/>
    </location>
</feature>
<keyword evidence="19" id="KW-1185">Reference proteome</keyword>
<dbReference type="Pfam" id="PF00732">
    <property type="entry name" value="GMC_oxred_N"/>
    <property type="match status" value="1"/>
</dbReference>
<comment type="caution">
    <text evidence="18">The sequence shown here is derived from an EMBL/GenBank/DDBJ whole genome shotgun (WGS) entry which is preliminary data.</text>
</comment>
<feature type="transmembrane region" description="Helical" evidence="16">
    <location>
        <begin position="1235"/>
        <end position="1259"/>
    </location>
</feature>
<evidence type="ECO:0000256" key="7">
    <source>
        <dbReference type="ARBA" id="ARBA00022630"/>
    </source>
</evidence>
<comment type="catalytic activity">
    <reaction evidence="10">
        <text>pyranose + acceptor = pyranos-2-ulose + reduced acceptor.</text>
        <dbReference type="EC" id="1.1.99.29"/>
    </reaction>
</comment>
<keyword evidence="7" id="KW-0285">Flavoprotein</keyword>
<evidence type="ECO:0000256" key="15">
    <source>
        <dbReference type="SAM" id="MobiDB-lite"/>
    </source>
</evidence>
<feature type="transmembrane region" description="Helical" evidence="16">
    <location>
        <begin position="1323"/>
        <end position="1345"/>
    </location>
</feature>
<evidence type="ECO:0000256" key="16">
    <source>
        <dbReference type="SAM" id="Phobius"/>
    </source>
</evidence>
<dbReference type="GO" id="GO:0050660">
    <property type="term" value="F:flavin adenine dinucleotide binding"/>
    <property type="evidence" value="ECO:0007669"/>
    <property type="project" value="InterPro"/>
</dbReference>
<evidence type="ECO:0000313" key="18">
    <source>
        <dbReference type="EMBL" id="KAF5327393.1"/>
    </source>
</evidence>
<comment type="catalytic activity">
    <reaction evidence="11">
        <text>pyranose + acceptor = pyranos-2,3-diulose + reduced acceptor.</text>
        <dbReference type="EC" id="1.1.99.29"/>
    </reaction>
</comment>
<keyword evidence="16" id="KW-0472">Membrane</keyword>
<name>A0A8H5BQB8_9AGAR</name>
<comment type="cofactor">
    <cofactor evidence="1">
        <name>FAD</name>
        <dbReference type="ChEBI" id="CHEBI:57692"/>
    </cofactor>
</comment>
<comment type="subunit">
    <text evidence="4">Monomer.</text>
</comment>
<dbReference type="GO" id="GO:0033718">
    <property type="term" value="F:pyranose dehydrogenase (acceptor) activity"/>
    <property type="evidence" value="ECO:0007669"/>
    <property type="project" value="UniProtKB-EC"/>
</dbReference>
<sequence>MSTSALAIVPATLRVLLEHLAASIRQISDVRTRSRVILSGAALAVVLKVLLGLNKSKKGKYVSNLEAVEKEYDIIIIGGGTSGCALAARLSEDPKIRVLLLEAGGSGTALSDSRTPAGFGRLLYNSTHVHGLRTEPQVAAGGKTNFWPRAKMLGGCSSINAQMAQYGAAGDFDEWATLMNDPSWSWKRIAPYFRKFEAFQAHPSYPNVDASVRGRTGPVHVGYFNTITEPSKAFVEACVSAGIKRTKDFCGADATGRVDTLGASRIMTYVDKNHRRVSAESAYLTPDVLARSNLTVAINATVTRILFETSAVTEKPRAVGVEFGREQGQKTWKARAKKEVIVSGGAVHSPHILQLSGIGPATELKQHGITPVVDLPGVGKRLVDHPVVDLYFKDKRNASAKWLQPRSLTDVFHALGAVAQYKMGLAGPLAMNFGECTAFVRSDDPVLFPKEEYPDVLADSTSASDAPDLEFFSTPFAYKEHGKVIFDVHTFALHVYLLRPTSHGAVRLKSANPWQQPSVNPNYLATPEDTAKLVRGVKLLLRIARTEPLAGMLDATFTRSDLDHETHLRSDADIEALVRERVETVYHPASTCRMAPQDQDGVVGTDLRVYGVDGLRVCDASVFPWIISGHTAGGCFAIAEKLADEIFFFFFFESLLYSSGNRPMRDYGKMNMKINITAMFLIFSILMYMVATLHLIFSGVRFYNSTYLAPEGTMAYIENPNRWEYLGLIILVCIQTWLGDILVIYRCYFVWDNNLWLISIPVLLLLGTIGINLCALYWFRHPFAISLAVGIRLAQSIYPLVFLQNFMTTALIILKIFLQHRASKKAGVMNVDSKLGLTRIMRIVIESAAIYTIQVLVLNILYFRSDNFQNVIQPAIIPSIGITFVLLALRIEASRHESATTKTDLGIRSSMIPQWLREPDREIDSDDESSPPRGLRGKRDEYPDVLAGSTSASDAPDLEFFSTPFAYKEYGKVIFDVQTFALHVYLLRPTSHGAVRLKSANPWQQPSVNPNYLATPEDTAKLVRGVKLLLHIARTEPLASMLDATFTCSDLDHETHLRSDADIEALVRERVETVYHPASTCRMAPQDQDGVVGTDLRAYGVDGLRVQDPGSLIVPKMLKKKYLSCFLQGAYTCLFIAALPALTSARRLKDARSAKPAWVFLIFSILMYMVATLHLIFSGVRFYNSTYLAPEGTIAYLQNTNHWEYLGLIILVCIQTWLGDILVIYRCYFVWDNNLWLISIPVLLLLGTIGIHLCVLYWFRHPFAISRVVAIGLLRSIYPLVFLQNFMTTALIILKIFLQHRASKKAGVVNVGSKLGLTRIMRIVIESAAIYTIQVLVLNILYFRSDNFQNVIQPAIIPSIGITFVLLAFRIEASRHESSTTNTDLGIRSSMIPQWLCEPDHEIDSEDDHNSSSLSAVDGIVITEQKVAPQGECQVGRTQ</sequence>
<evidence type="ECO:0000256" key="1">
    <source>
        <dbReference type="ARBA" id="ARBA00001974"/>
    </source>
</evidence>
<comment type="catalytic activity">
    <reaction evidence="13">
        <text>a pyranoside + acceptor = a pyranosid-3-ulose + reduced acceptor.</text>
        <dbReference type="EC" id="1.1.99.29"/>
    </reaction>
</comment>
<feature type="transmembrane region" description="Helical" evidence="16">
    <location>
        <begin position="1126"/>
        <end position="1145"/>
    </location>
</feature>
<dbReference type="InterPro" id="IPR012132">
    <property type="entry name" value="GMC_OxRdtase"/>
</dbReference>
<feature type="transmembrane region" description="Helical" evidence="16">
    <location>
        <begin position="755"/>
        <end position="778"/>
    </location>
</feature>
<proteinExistence type="inferred from homology"/>
<evidence type="ECO:0000256" key="3">
    <source>
        <dbReference type="ARBA" id="ARBA00010790"/>
    </source>
</evidence>
<evidence type="ECO:0000256" key="14">
    <source>
        <dbReference type="ARBA" id="ARBA00034059"/>
    </source>
</evidence>
<evidence type="ECO:0000256" key="4">
    <source>
        <dbReference type="ARBA" id="ARBA00011245"/>
    </source>
</evidence>
<dbReference type="GO" id="GO:0005576">
    <property type="term" value="C:extracellular region"/>
    <property type="evidence" value="ECO:0007669"/>
    <property type="project" value="UniProtKB-SubCell"/>
</dbReference>
<dbReference type="InterPro" id="IPR007867">
    <property type="entry name" value="GMC_OxRtase_C"/>
</dbReference>
<dbReference type="Gene3D" id="3.30.560.10">
    <property type="entry name" value="Glucose Oxidase, domain 3"/>
    <property type="match status" value="2"/>
</dbReference>
<feature type="domain" description="Glucose-methanol-choline oxidoreductase N-terminal" evidence="17">
    <location>
        <begin position="345"/>
        <end position="359"/>
    </location>
</feature>
<organism evidence="18 19">
    <name type="scientific">Psilocybe cf. subviscida</name>
    <dbReference type="NCBI Taxonomy" id="2480587"/>
    <lineage>
        <taxon>Eukaryota</taxon>
        <taxon>Fungi</taxon>
        <taxon>Dikarya</taxon>
        <taxon>Basidiomycota</taxon>
        <taxon>Agaricomycotina</taxon>
        <taxon>Agaricomycetes</taxon>
        <taxon>Agaricomycetidae</taxon>
        <taxon>Agaricales</taxon>
        <taxon>Agaricineae</taxon>
        <taxon>Strophariaceae</taxon>
        <taxon>Psilocybe</taxon>
    </lineage>
</organism>
<dbReference type="SUPFAM" id="SSF54373">
    <property type="entry name" value="FAD-linked reductases, C-terminal domain"/>
    <property type="match status" value="2"/>
</dbReference>
<feature type="transmembrane region" description="Helical" evidence="16">
    <location>
        <begin position="798"/>
        <end position="818"/>
    </location>
</feature>
<dbReference type="EC" id="1.1.99.29" evidence="5"/>
<dbReference type="OrthoDB" id="269227at2759"/>